<keyword evidence="1 2" id="KW-0378">Hydrolase</keyword>
<dbReference type="EMBL" id="FQZY01000018">
    <property type="protein sequence ID" value="SHJ81176.1"/>
    <property type="molecule type" value="Genomic_DNA"/>
</dbReference>
<name>A0A1M6MCJ2_9FIRM</name>
<protein>
    <submittedName>
        <fullName evidence="2">Putative hydrolase of the HAD superfamily</fullName>
    </submittedName>
</protein>
<gene>
    <name evidence="2" type="ORF">SAMN02745243_01429</name>
</gene>
<accession>A0A1M6MCJ2</accession>
<dbReference type="SFLD" id="SFLDG01129">
    <property type="entry name" value="C1.5:_HAD__Beta-PGM__Phosphata"/>
    <property type="match status" value="1"/>
</dbReference>
<dbReference type="InterPro" id="IPR036412">
    <property type="entry name" value="HAD-like_sf"/>
</dbReference>
<dbReference type="Gene3D" id="3.40.50.1000">
    <property type="entry name" value="HAD superfamily/HAD-like"/>
    <property type="match status" value="1"/>
</dbReference>
<sequence length="219" mass="24865">MIKAIFLDYTGTITQENCKAVQDVVIRIVKNSVLKTPQEALSYWWSNLKAMEEASYLDTYKTEDEIVTMLLEKCENEIKLNDNLEELHKLFQDFWTSSPVYPDAKDFFEKCELPIYIVTNNGVQYVQECMRINGLNPAGIICGDMARAYKPHKELFEKALQVSGCQAGEVLHIGDSMSSDVKGALNAGITPVLIDREPEKQYDSVKTIKELTEIIDLII</sequence>
<proteinExistence type="predicted"/>
<dbReference type="OrthoDB" id="9794086at2"/>
<dbReference type="Proteomes" id="UP000184301">
    <property type="component" value="Unassembled WGS sequence"/>
</dbReference>
<dbReference type="Pfam" id="PF00702">
    <property type="entry name" value="Hydrolase"/>
    <property type="match status" value="1"/>
</dbReference>
<organism evidence="2 3">
    <name type="scientific">Hespellia stercorisuis DSM 15480</name>
    <dbReference type="NCBI Taxonomy" id="1121950"/>
    <lineage>
        <taxon>Bacteria</taxon>
        <taxon>Bacillati</taxon>
        <taxon>Bacillota</taxon>
        <taxon>Clostridia</taxon>
        <taxon>Lachnospirales</taxon>
        <taxon>Lachnospiraceae</taxon>
        <taxon>Hespellia</taxon>
    </lineage>
</organism>
<dbReference type="SUPFAM" id="SSF56784">
    <property type="entry name" value="HAD-like"/>
    <property type="match status" value="1"/>
</dbReference>
<reference evidence="2 3" key="1">
    <citation type="submission" date="2016-11" db="EMBL/GenBank/DDBJ databases">
        <authorList>
            <person name="Jaros S."/>
            <person name="Januszkiewicz K."/>
            <person name="Wedrychowicz H."/>
        </authorList>
    </citation>
    <scope>NUCLEOTIDE SEQUENCE [LARGE SCALE GENOMIC DNA]</scope>
    <source>
        <strain evidence="2 3">DSM 15480</strain>
    </source>
</reference>
<dbReference type="STRING" id="1121950.SAMN02745243_01429"/>
<dbReference type="PANTHER" id="PTHR43316:SF3">
    <property type="entry name" value="HALOACID DEHALOGENASE, TYPE II (AFU_ORTHOLOGUE AFUA_2G07750)-RELATED"/>
    <property type="match status" value="1"/>
</dbReference>
<dbReference type="RefSeq" id="WP_073107545.1">
    <property type="nucleotide sequence ID" value="NZ_FQZY01000018.1"/>
</dbReference>
<dbReference type="NCBIfam" id="TIGR01549">
    <property type="entry name" value="HAD-SF-IA-v1"/>
    <property type="match status" value="1"/>
</dbReference>
<evidence type="ECO:0000313" key="2">
    <source>
        <dbReference type="EMBL" id="SHJ81176.1"/>
    </source>
</evidence>
<evidence type="ECO:0000313" key="3">
    <source>
        <dbReference type="Proteomes" id="UP000184301"/>
    </source>
</evidence>
<dbReference type="InterPro" id="IPR023198">
    <property type="entry name" value="PGP-like_dom2"/>
</dbReference>
<dbReference type="InterPro" id="IPR006439">
    <property type="entry name" value="HAD-SF_hydro_IA"/>
</dbReference>
<dbReference type="InterPro" id="IPR051540">
    <property type="entry name" value="S-2-haloacid_dehalogenase"/>
</dbReference>
<dbReference type="Gene3D" id="1.10.150.240">
    <property type="entry name" value="Putative phosphatase, domain 2"/>
    <property type="match status" value="1"/>
</dbReference>
<dbReference type="AlphaFoldDB" id="A0A1M6MCJ2"/>
<dbReference type="SFLD" id="SFLDS00003">
    <property type="entry name" value="Haloacid_Dehalogenase"/>
    <property type="match status" value="1"/>
</dbReference>
<dbReference type="GO" id="GO:0016787">
    <property type="term" value="F:hydrolase activity"/>
    <property type="evidence" value="ECO:0007669"/>
    <property type="project" value="UniProtKB-KW"/>
</dbReference>
<evidence type="ECO:0000256" key="1">
    <source>
        <dbReference type="ARBA" id="ARBA00022801"/>
    </source>
</evidence>
<dbReference type="PANTHER" id="PTHR43316">
    <property type="entry name" value="HYDROLASE, HALOACID DELAHOGENASE-RELATED"/>
    <property type="match status" value="1"/>
</dbReference>
<dbReference type="InterPro" id="IPR023214">
    <property type="entry name" value="HAD_sf"/>
</dbReference>
<keyword evidence="3" id="KW-1185">Reference proteome</keyword>